<dbReference type="GO" id="GO:0005737">
    <property type="term" value="C:cytoplasm"/>
    <property type="evidence" value="ECO:0007669"/>
    <property type="project" value="TreeGrafter"/>
</dbReference>
<evidence type="ECO:0000313" key="4">
    <source>
        <dbReference type="Proteomes" id="UP001443914"/>
    </source>
</evidence>
<gene>
    <name evidence="3" type="ORF">RND81_04G079200</name>
</gene>
<dbReference type="InterPro" id="IPR015267">
    <property type="entry name" value="PPP4R2"/>
</dbReference>
<dbReference type="PANTHER" id="PTHR16487:SF0">
    <property type="entry name" value="PROTEIN PHOSPHATASE 4 REGULATORY SUBUNIT 2-RELATED"/>
    <property type="match status" value="1"/>
</dbReference>
<organism evidence="3 4">
    <name type="scientific">Saponaria officinalis</name>
    <name type="common">Common soapwort</name>
    <name type="synonym">Lychnis saponaria</name>
    <dbReference type="NCBI Taxonomy" id="3572"/>
    <lineage>
        <taxon>Eukaryota</taxon>
        <taxon>Viridiplantae</taxon>
        <taxon>Streptophyta</taxon>
        <taxon>Embryophyta</taxon>
        <taxon>Tracheophyta</taxon>
        <taxon>Spermatophyta</taxon>
        <taxon>Magnoliopsida</taxon>
        <taxon>eudicotyledons</taxon>
        <taxon>Gunneridae</taxon>
        <taxon>Pentapetalae</taxon>
        <taxon>Caryophyllales</taxon>
        <taxon>Caryophyllaceae</taxon>
        <taxon>Caryophylleae</taxon>
        <taxon>Saponaria</taxon>
    </lineage>
</organism>
<evidence type="ECO:0000313" key="3">
    <source>
        <dbReference type="EMBL" id="KAK9733618.1"/>
    </source>
</evidence>
<dbReference type="PANTHER" id="PTHR16487">
    <property type="entry name" value="PPP4R2-RELATED PROTEIN"/>
    <property type="match status" value="1"/>
</dbReference>
<sequence length="283" mass="31154">MEIQAASMENSQPQNNSSDDHHNYLPHLSDTNGDGESERKLSAEEVKGALETTASTGKFWIDWEELKSMIYFQLKQVLSEYPEATMSDDEQNSALGESYLHLVKRLEDALFSFIDGPPFTLQRLSEILLHARAIYPNLSKLALALEKNLLVTSTLTKSTEPYPTSIVQPDEQAEDTQPPPQLQTQTPTQPEPEHEPEPAPAPAPAPAPEPEPEPAAVEQQPETEQSEPHSSNGGELMTGDKDEVMAEVDAEEDDGIVDMEALDRIINAPDCPEPASISFPSQI</sequence>
<dbReference type="GO" id="GO:0019888">
    <property type="term" value="F:protein phosphatase regulator activity"/>
    <property type="evidence" value="ECO:0007669"/>
    <property type="project" value="InterPro"/>
</dbReference>
<evidence type="ECO:0000256" key="1">
    <source>
        <dbReference type="ARBA" id="ARBA00009207"/>
    </source>
</evidence>
<dbReference type="Pfam" id="PF09184">
    <property type="entry name" value="PPP4R2"/>
    <property type="match status" value="1"/>
</dbReference>
<comment type="caution">
    <text evidence="3">The sequence shown here is derived from an EMBL/GenBank/DDBJ whole genome shotgun (WGS) entry which is preliminary data.</text>
</comment>
<dbReference type="Proteomes" id="UP001443914">
    <property type="component" value="Unassembled WGS sequence"/>
</dbReference>
<feature type="compositionally biased region" description="Low complexity" evidence="2">
    <location>
        <begin position="214"/>
        <end position="223"/>
    </location>
</feature>
<feature type="compositionally biased region" description="Pro residues" evidence="2">
    <location>
        <begin position="198"/>
        <end position="209"/>
    </location>
</feature>
<reference evidence="3" key="1">
    <citation type="submission" date="2024-03" db="EMBL/GenBank/DDBJ databases">
        <title>WGS assembly of Saponaria officinalis var. Norfolk2.</title>
        <authorList>
            <person name="Jenkins J."/>
            <person name="Shu S."/>
            <person name="Grimwood J."/>
            <person name="Barry K."/>
            <person name="Goodstein D."/>
            <person name="Schmutz J."/>
            <person name="Leebens-Mack J."/>
            <person name="Osbourn A."/>
        </authorList>
    </citation>
    <scope>NUCLEOTIDE SEQUENCE [LARGE SCALE GENOMIC DNA]</scope>
    <source>
        <strain evidence="3">JIC</strain>
    </source>
</reference>
<dbReference type="AlphaFoldDB" id="A0AAW1LJC7"/>
<dbReference type="EMBL" id="JBDFQZ010000004">
    <property type="protein sequence ID" value="KAK9733618.1"/>
    <property type="molecule type" value="Genomic_DNA"/>
</dbReference>
<accession>A0AAW1LJC7</accession>
<feature type="region of interest" description="Disordered" evidence="2">
    <location>
        <begin position="159"/>
        <end position="247"/>
    </location>
</feature>
<dbReference type="GO" id="GO:0030289">
    <property type="term" value="C:protein phosphatase 4 complex"/>
    <property type="evidence" value="ECO:0007669"/>
    <property type="project" value="InterPro"/>
</dbReference>
<evidence type="ECO:0000256" key="2">
    <source>
        <dbReference type="SAM" id="MobiDB-lite"/>
    </source>
</evidence>
<keyword evidence="4" id="KW-1185">Reference proteome</keyword>
<proteinExistence type="inferred from homology"/>
<name>A0AAW1LJC7_SAPOF</name>
<feature type="compositionally biased region" description="Polar residues" evidence="2">
    <location>
        <begin position="7"/>
        <end position="17"/>
    </location>
</feature>
<feature type="region of interest" description="Disordered" evidence="2">
    <location>
        <begin position="1"/>
        <end position="42"/>
    </location>
</feature>
<protein>
    <submittedName>
        <fullName evidence="3">Uncharacterized protein</fullName>
    </submittedName>
</protein>
<dbReference type="GO" id="GO:0005634">
    <property type="term" value="C:nucleus"/>
    <property type="evidence" value="ECO:0007669"/>
    <property type="project" value="TreeGrafter"/>
</dbReference>
<comment type="similarity">
    <text evidence="1">Belongs to the PPP4R2 family.</text>
</comment>